<evidence type="ECO:0000313" key="2">
    <source>
        <dbReference type="EMBL" id="RDY01550.1"/>
    </source>
</evidence>
<evidence type="ECO:0000256" key="1">
    <source>
        <dbReference type="SAM" id="MobiDB-lite"/>
    </source>
</evidence>
<feature type="region of interest" description="Disordered" evidence="1">
    <location>
        <begin position="1"/>
        <end position="28"/>
    </location>
</feature>
<feature type="non-terminal residue" evidence="2">
    <location>
        <position position="1"/>
    </location>
</feature>
<accession>A0A371HFI7</accession>
<dbReference type="EMBL" id="QJKJ01002744">
    <property type="protein sequence ID" value="RDY01550.1"/>
    <property type="molecule type" value="Genomic_DNA"/>
</dbReference>
<dbReference type="PANTHER" id="PTHR24559:SF444">
    <property type="entry name" value="REVERSE TRANSCRIPTASE DOMAIN-CONTAINING PROTEIN"/>
    <property type="match status" value="1"/>
</dbReference>
<dbReference type="InterPro" id="IPR043502">
    <property type="entry name" value="DNA/RNA_pol_sf"/>
</dbReference>
<dbReference type="AlphaFoldDB" id="A0A371HFI7"/>
<protein>
    <submittedName>
        <fullName evidence="2">Uncharacterized protein</fullName>
    </submittedName>
</protein>
<dbReference type="OrthoDB" id="5968890at2759"/>
<keyword evidence="3" id="KW-1185">Reference proteome</keyword>
<dbReference type="PANTHER" id="PTHR24559">
    <property type="entry name" value="TRANSPOSON TY3-I GAG-POL POLYPROTEIN"/>
    <property type="match status" value="1"/>
</dbReference>
<gene>
    <name evidence="2" type="ORF">CR513_15106</name>
</gene>
<dbReference type="Gene3D" id="3.10.10.10">
    <property type="entry name" value="HIV Type 1 Reverse Transcriptase, subunit A, domain 1"/>
    <property type="match status" value="1"/>
</dbReference>
<sequence length="283" mass="32180">MGGSAGTNRRERSRSRQRTPPPHRGTIATISGGRMTTFPPNHEQEVRRIEETRRVKRVQAVLTGANMTPLGRKEPTPTITFDNQDLKRGTFGRDEPMVISIVAAEYKIERVLIDQGSSTNILYWSTVHQTPVYEVPSGEKDRKRVGRLPCSPKTTKIGTAMNPKEVDLLVTFLKANHDVFAWSAKDMPGVDPEFICHRLSIEQGVRPIAHKKRKQGEEKRRAAREEMRKLVSVGFVQEVQYPTWLANVVMVKKPSGKWRMCTDYTDLNKLDPWTLTPYSVLTD</sequence>
<name>A0A371HFI7_MUCPR</name>
<evidence type="ECO:0000313" key="3">
    <source>
        <dbReference type="Proteomes" id="UP000257109"/>
    </source>
</evidence>
<comment type="caution">
    <text evidence="2">The sequence shown here is derived from an EMBL/GenBank/DDBJ whole genome shotgun (WGS) entry which is preliminary data.</text>
</comment>
<dbReference type="SUPFAM" id="SSF56672">
    <property type="entry name" value="DNA/RNA polymerases"/>
    <property type="match status" value="1"/>
</dbReference>
<dbReference type="Proteomes" id="UP000257109">
    <property type="component" value="Unassembled WGS sequence"/>
</dbReference>
<reference evidence="2" key="1">
    <citation type="submission" date="2018-05" db="EMBL/GenBank/DDBJ databases">
        <title>Draft genome of Mucuna pruriens seed.</title>
        <authorList>
            <person name="Nnadi N.E."/>
            <person name="Vos R."/>
            <person name="Hasami M.H."/>
            <person name="Devisetty U.K."/>
            <person name="Aguiy J.C."/>
        </authorList>
    </citation>
    <scope>NUCLEOTIDE SEQUENCE [LARGE SCALE GENOMIC DNA]</scope>
    <source>
        <strain evidence="2">JCA_2017</strain>
    </source>
</reference>
<proteinExistence type="predicted"/>
<dbReference type="InterPro" id="IPR053134">
    <property type="entry name" value="RNA-dir_DNA_polymerase"/>
</dbReference>
<organism evidence="2 3">
    <name type="scientific">Mucuna pruriens</name>
    <name type="common">Velvet bean</name>
    <name type="synonym">Dolichos pruriens</name>
    <dbReference type="NCBI Taxonomy" id="157652"/>
    <lineage>
        <taxon>Eukaryota</taxon>
        <taxon>Viridiplantae</taxon>
        <taxon>Streptophyta</taxon>
        <taxon>Embryophyta</taxon>
        <taxon>Tracheophyta</taxon>
        <taxon>Spermatophyta</taxon>
        <taxon>Magnoliopsida</taxon>
        <taxon>eudicotyledons</taxon>
        <taxon>Gunneridae</taxon>
        <taxon>Pentapetalae</taxon>
        <taxon>rosids</taxon>
        <taxon>fabids</taxon>
        <taxon>Fabales</taxon>
        <taxon>Fabaceae</taxon>
        <taxon>Papilionoideae</taxon>
        <taxon>50 kb inversion clade</taxon>
        <taxon>NPAAA clade</taxon>
        <taxon>indigoferoid/millettioid clade</taxon>
        <taxon>Phaseoleae</taxon>
        <taxon>Mucuna</taxon>
    </lineage>
</organism>